<dbReference type="InterPro" id="IPR006153">
    <property type="entry name" value="Cation/H_exchanger_TM"/>
</dbReference>
<evidence type="ECO:0000256" key="8">
    <source>
        <dbReference type="SAM" id="MobiDB-lite"/>
    </source>
</evidence>
<evidence type="ECO:0000256" key="7">
    <source>
        <dbReference type="ARBA" id="ARBA00023136"/>
    </source>
</evidence>
<feature type="transmembrane region" description="Helical" evidence="9">
    <location>
        <begin position="336"/>
        <end position="358"/>
    </location>
</feature>
<comment type="similarity">
    <text evidence="2">Belongs to the monovalent cation:proton antiporter 2 (CPA2) transporter (TC 2.A.37) family.</text>
</comment>
<comment type="subcellular location">
    <subcellularLocation>
        <location evidence="1">Membrane</location>
        <topology evidence="1">Multi-pass membrane protein</topology>
    </subcellularLocation>
</comment>
<feature type="transmembrane region" description="Helical" evidence="9">
    <location>
        <begin position="59"/>
        <end position="78"/>
    </location>
</feature>
<feature type="domain" description="RCK N-terminal" evidence="10">
    <location>
        <begin position="408"/>
        <end position="524"/>
    </location>
</feature>
<feature type="transmembrane region" description="Helical" evidence="9">
    <location>
        <begin position="34"/>
        <end position="53"/>
    </location>
</feature>
<dbReference type="Pfam" id="PF02254">
    <property type="entry name" value="TrkA_N"/>
    <property type="match status" value="1"/>
</dbReference>
<dbReference type="Pfam" id="PF00999">
    <property type="entry name" value="Na_H_Exchanger"/>
    <property type="match status" value="1"/>
</dbReference>
<evidence type="ECO:0000313" key="12">
    <source>
        <dbReference type="Proteomes" id="UP000824334"/>
    </source>
</evidence>
<keyword evidence="7 9" id="KW-0472">Membrane</keyword>
<evidence type="ECO:0000313" key="11">
    <source>
        <dbReference type="EMBL" id="QYC09123.1"/>
    </source>
</evidence>
<evidence type="ECO:0000256" key="3">
    <source>
        <dbReference type="ARBA" id="ARBA00022538"/>
    </source>
</evidence>
<gene>
    <name evidence="11" type="ORF">KWG56_10815</name>
</gene>
<feature type="transmembrane region" description="Helical" evidence="9">
    <location>
        <begin position="364"/>
        <end position="384"/>
    </location>
</feature>
<evidence type="ECO:0000256" key="4">
    <source>
        <dbReference type="ARBA" id="ARBA00022692"/>
    </source>
</evidence>
<name>A0ABX8TEV9_9CAUL</name>
<proteinExistence type="inferred from homology"/>
<keyword evidence="5" id="KW-0630">Potassium</keyword>
<dbReference type="EMBL" id="CP080034">
    <property type="protein sequence ID" value="QYC09123.1"/>
    <property type="molecule type" value="Genomic_DNA"/>
</dbReference>
<keyword evidence="12" id="KW-1185">Reference proteome</keyword>
<evidence type="ECO:0000256" key="9">
    <source>
        <dbReference type="SAM" id="Phobius"/>
    </source>
</evidence>
<feature type="compositionally biased region" description="Low complexity" evidence="8">
    <location>
        <begin position="612"/>
        <end position="624"/>
    </location>
</feature>
<keyword evidence="6 9" id="KW-1133">Transmembrane helix</keyword>
<feature type="transmembrane region" description="Helical" evidence="9">
    <location>
        <begin position="302"/>
        <end position="324"/>
    </location>
</feature>
<feature type="transmembrane region" description="Helical" evidence="9">
    <location>
        <begin position="90"/>
        <end position="112"/>
    </location>
</feature>
<feature type="transmembrane region" description="Helical" evidence="9">
    <location>
        <begin position="275"/>
        <end position="296"/>
    </location>
</feature>
<feature type="transmembrane region" description="Helical" evidence="9">
    <location>
        <begin position="6"/>
        <end position="27"/>
    </location>
</feature>
<dbReference type="PANTHER" id="PTHR46157:SF8">
    <property type="entry name" value="GLUTATHIONE-REGULATED POTASSIUM-EFFLUX SYSTEM PROTEIN"/>
    <property type="match status" value="1"/>
</dbReference>
<evidence type="ECO:0000256" key="6">
    <source>
        <dbReference type="ARBA" id="ARBA00022989"/>
    </source>
</evidence>
<feature type="transmembrane region" description="Helical" evidence="9">
    <location>
        <begin position="156"/>
        <end position="181"/>
    </location>
</feature>
<evidence type="ECO:0000256" key="1">
    <source>
        <dbReference type="ARBA" id="ARBA00004141"/>
    </source>
</evidence>
<feature type="transmembrane region" description="Helical" evidence="9">
    <location>
        <begin position="118"/>
        <end position="135"/>
    </location>
</feature>
<reference evidence="11 12" key="1">
    <citation type="submission" date="2021-07" db="EMBL/GenBank/DDBJ databases">
        <title>Isolation and characterization of bacteria from a gold mining with a capacity of golden bioaccumulation.</title>
        <authorList>
            <person name="Yang X.J."/>
        </authorList>
    </citation>
    <scope>NUCLEOTIDE SEQUENCE [LARGE SCALE GENOMIC DNA]</scope>
    <source>
        <strain evidence="11 12">Au29</strain>
    </source>
</reference>
<dbReference type="PANTHER" id="PTHR46157">
    <property type="entry name" value="K(+) EFFLUX ANTIPORTER 3, CHLOROPLASTIC"/>
    <property type="match status" value="1"/>
</dbReference>
<keyword evidence="3" id="KW-0813">Transport</keyword>
<evidence type="ECO:0000259" key="10">
    <source>
        <dbReference type="PROSITE" id="PS51201"/>
    </source>
</evidence>
<dbReference type="InterPro" id="IPR004771">
    <property type="entry name" value="K/H_exchanger"/>
</dbReference>
<evidence type="ECO:0000256" key="2">
    <source>
        <dbReference type="ARBA" id="ARBA00005551"/>
    </source>
</evidence>
<keyword evidence="3" id="KW-0633">Potassium transport</keyword>
<dbReference type="NCBIfam" id="TIGR00932">
    <property type="entry name" value="2a37"/>
    <property type="match status" value="1"/>
</dbReference>
<sequence>MAEATTGLDLGAAAALLAAGVLAVPIFKRIGLGAVLGYLAAGLAIGPFGLKLFREPETILHVAEFGVVIFLFIIGLEMRPKRLWGLRREIFGLGAAQVLFCGLILTLTAMLAGFSAPVAFIGAMGFVLSSTAVIIQMLEERGEIAGGAGQRAVSILLLEDLAIVPLLAIVAILASVTGVAHETAPPLWQTIGLAVAAVGGVLLAGRYAVNPVFRLLARYGGREVMTAAALLVVVGAAWAMSLGGLSMAMGAFLAGVLLSDSTFRHQLEADVEPFRAILLGLFFLSVGMSLDVSVVIADWRLVIGGVVVFMAVKALGIYGVARLFKASHHEAVERASLFAQGGEFAFVLYGAAITAGLFDARVGGMLTAIVILSMALTPLTSLLTTRLLPKPKQSAEDADDVDFAKDLRGQVLIIGFGRFAQVVSQPLLARDVDVSIIENDVEMIQAASQFGFKVYYGDGTQLHTLRASGAEEAEIVLVCIDKPEQADRIVELVKHEFPTTKIMARAFDRGHSMRLIQAGVDYQIRETFESALKFGERALVELGLDESEAADTVGEVRRRDEARLDLQLTGGLAAGRQLMRGNVPTPQPAPYVKPRREGRLLNEDEAGPPAPDTADTADAEQAGV</sequence>
<dbReference type="RefSeq" id="WP_219354767.1">
    <property type="nucleotide sequence ID" value="NZ_CP080034.1"/>
</dbReference>
<dbReference type="InterPro" id="IPR003148">
    <property type="entry name" value="RCK_N"/>
</dbReference>
<keyword evidence="4 9" id="KW-0812">Transmembrane</keyword>
<dbReference type="Proteomes" id="UP000824334">
    <property type="component" value="Chromosome"/>
</dbReference>
<accession>A0ABX8TEV9</accession>
<organism evidence="11 12">
    <name type="scientific">Brevundimonas nasdae</name>
    <dbReference type="NCBI Taxonomy" id="172043"/>
    <lineage>
        <taxon>Bacteria</taxon>
        <taxon>Pseudomonadati</taxon>
        <taxon>Pseudomonadota</taxon>
        <taxon>Alphaproteobacteria</taxon>
        <taxon>Caulobacterales</taxon>
        <taxon>Caulobacteraceae</taxon>
        <taxon>Brevundimonas</taxon>
    </lineage>
</organism>
<feature type="region of interest" description="Disordered" evidence="8">
    <location>
        <begin position="575"/>
        <end position="624"/>
    </location>
</feature>
<protein>
    <submittedName>
        <fullName evidence="11">Monovalent cation:proton antiporter-2 (CPA2) family protein</fullName>
    </submittedName>
</protein>
<keyword evidence="3" id="KW-0406">Ion transport</keyword>
<evidence type="ECO:0000256" key="5">
    <source>
        <dbReference type="ARBA" id="ARBA00022958"/>
    </source>
</evidence>
<dbReference type="GeneID" id="94375763"/>
<dbReference type="PROSITE" id="PS51201">
    <property type="entry name" value="RCK_N"/>
    <property type="match status" value="1"/>
</dbReference>
<feature type="transmembrane region" description="Helical" evidence="9">
    <location>
        <begin position="187"/>
        <end position="209"/>
    </location>
</feature>